<name>A0A9P6CX72_9AGAR</name>
<gene>
    <name evidence="3" type="ORF">BDN70DRAFT_874834</name>
</gene>
<keyword evidence="4" id="KW-1185">Reference proteome</keyword>
<dbReference type="Gene3D" id="3.30.70.80">
    <property type="entry name" value="Peptidase S8 propeptide/proteinase inhibitor I9"/>
    <property type="match status" value="1"/>
</dbReference>
<accession>A0A9P6CX72</accession>
<dbReference type="OrthoDB" id="5518345at2759"/>
<dbReference type="EMBL" id="MU155163">
    <property type="protein sequence ID" value="KAF9482647.1"/>
    <property type="molecule type" value="Genomic_DNA"/>
</dbReference>
<evidence type="ECO:0008006" key="5">
    <source>
        <dbReference type="Google" id="ProtNLM"/>
    </source>
</evidence>
<dbReference type="PANTHER" id="PTHR28288">
    <property type="entry name" value="PROTEASE B INHIBITOR 2"/>
    <property type="match status" value="1"/>
</dbReference>
<evidence type="ECO:0000256" key="2">
    <source>
        <dbReference type="SAM" id="MobiDB-lite"/>
    </source>
</evidence>
<dbReference type="Proteomes" id="UP000807469">
    <property type="component" value="Unassembled WGS sequence"/>
</dbReference>
<evidence type="ECO:0000313" key="4">
    <source>
        <dbReference type="Proteomes" id="UP000807469"/>
    </source>
</evidence>
<proteinExistence type="inferred from homology"/>
<feature type="compositionally biased region" description="Low complexity" evidence="2">
    <location>
        <begin position="46"/>
        <end position="59"/>
    </location>
</feature>
<dbReference type="GO" id="GO:0042144">
    <property type="term" value="P:vacuole fusion, non-autophagic"/>
    <property type="evidence" value="ECO:0007669"/>
    <property type="project" value="TreeGrafter"/>
</dbReference>
<evidence type="ECO:0000256" key="1">
    <source>
        <dbReference type="ARBA" id="ARBA00038069"/>
    </source>
</evidence>
<dbReference type="PANTHER" id="PTHR28288:SF2">
    <property type="entry name" value="PROTEASE B INHIBITOR 2"/>
    <property type="match status" value="1"/>
</dbReference>
<dbReference type="SUPFAM" id="SSF54897">
    <property type="entry name" value="Protease propeptides/inhibitors"/>
    <property type="match status" value="1"/>
</dbReference>
<dbReference type="GO" id="GO:0004866">
    <property type="term" value="F:endopeptidase inhibitor activity"/>
    <property type="evidence" value="ECO:0007669"/>
    <property type="project" value="TreeGrafter"/>
</dbReference>
<dbReference type="InterPro" id="IPR037045">
    <property type="entry name" value="S8pro/Inhibitor_I9_sf"/>
</dbReference>
<sequence>MASKFRSSAYISRRGFLASSPSLHHTRISASPRRFVNTSRTTSDIKNLNSKGSSKSNMSTESGKFIVVFKDDVTSDQISEYVNQLKEAGGSVKSRFDQDGGILNGFAATIPESYLTQLQSLVGGVVDYIEPDGVVTTQ</sequence>
<comment type="caution">
    <text evidence="3">The sequence shown here is derived from an EMBL/GenBank/DDBJ whole genome shotgun (WGS) entry which is preliminary data.</text>
</comment>
<protein>
    <recommendedName>
        <fullName evidence="5">Inhibitor I9 domain-containing protein</fullName>
    </recommendedName>
</protein>
<feature type="region of interest" description="Disordered" evidence="2">
    <location>
        <begin position="37"/>
        <end position="59"/>
    </location>
</feature>
<dbReference type="InterPro" id="IPR052471">
    <property type="entry name" value="PBI_I9"/>
</dbReference>
<dbReference type="AlphaFoldDB" id="A0A9P6CX72"/>
<reference evidence="3" key="1">
    <citation type="submission" date="2020-11" db="EMBL/GenBank/DDBJ databases">
        <authorList>
            <consortium name="DOE Joint Genome Institute"/>
            <person name="Ahrendt S."/>
            <person name="Riley R."/>
            <person name="Andreopoulos W."/>
            <person name="Labutti K."/>
            <person name="Pangilinan J."/>
            <person name="Ruiz-Duenas F.J."/>
            <person name="Barrasa J.M."/>
            <person name="Sanchez-Garcia M."/>
            <person name="Camarero S."/>
            <person name="Miyauchi S."/>
            <person name="Serrano A."/>
            <person name="Linde D."/>
            <person name="Babiker R."/>
            <person name="Drula E."/>
            <person name="Ayuso-Fernandez I."/>
            <person name="Pacheco R."/>
            <person name="Padilla G."/>
            <person name="Ferreira P."/>
            <person name="Barriuso J."/>
            <person name="Kellner H."/>
            <person name="Castanera R."/>
            <person name="Alfaro M."/>
            <person name="Ramirez L."/>
            <person name="Pisabarro A.G."/>
            <person name="Kuo A."/>
            <person name="Tritt A."/>
            <person name="Lipzen A."/>
            <person name="He G."/>
            <person name="Yan M."/>
            <person name="Ng V."/>
            <person name="Cullen D."/>
            <person name="Martin F."/>
            <person name="Rosso M.-N."/>
            <person name="Henrissat B."/>
            <person name="Hibbett D."/>
            <person name="Martinez A.T."/>
            <person name="Grigoriev I.V."/>
        </authorList>
    </citation>
    <scope>NUCLEOTIDE SEQUENCE</scope>
    <source>
        <strain evidence="3">CIRM-BRFM 674</strain>
    </source>
</reference>
<comment type="similarity">
    <text evidence="1">Belongs to the protease inhibitor I9 family.</text>
</comment>
<organism evidence="3 4">
    <name type="scientific">Pholiota conissans</name>
    <dbReference type="NCBI Taxonomy" id="109636"/>
    <lineage>
        <taxon>Eukaryota</taxon>
        <taxon>Fungi</taxon>
        <taxon>Dikarya</taxon>
        <taxon>Basidiomycota</taxon>
        <taxon>Agaricomycotina</taxon>
        <taxon>Agaricomycetes</taxon>
        <taxon>Agaricomycetidae</taxon>
        <taxon>Agaricales</taxon>
        <taxon>Agaricineae</taxon>
        <taxon>Strophariaceae</taxon>
        <taxon>Pholiota</taxon>
    </lineage>
</organism>
<evidence type="ECO:0000313" key="3">
    <source>
        <dbReference type="EMBL" id="KAF9482647.1"/>
    </source>
</evidence>